<dbReference type="NCBIfam" id="TIGR00551">
    <property type="entry name" value="nadB"/>
    <property type="match status" value="1"/>
</dbReference>
<evidence type="ECO:0000313" key="17">
    <source>
        <dbReference type="Proteomes" id="UP000032247"/>
    </source>
</evidence>
<dbReference type="EC" id="1.4.3.16" evidence="4 11"/>
<dbReference type="GO" id="GO:0005737">
    <property type="term" value="C:cytoplasm"/>
    <property type="evidence" value="ECO:0007669"/>
    <property type="project" value="UniProtKB-SubCell"/>
</dbReference>
<protein>
    <recommendedName>
        <fullName evidence="5 11">L-aspartate oxidase</fullName>
        <ecNumber evidence="4 11">1.4.3.16</ecNumber>
    </recommendedName>
</protein>
<feature type="domain" description="FAD-dependent oxidoreductase 2 FAD-binding" evidence="14">
    <location>
        <begin position="6"/>
        <end position="370"/>
    </location>
</feature>
<comment type="catalytic activity">
    <reaction evidence="10">
        <text>L-aspartate + O2 = iminosuccinate + H2O2</text>
        <dbReference type="Rhea" id="RHEA:25876"/>
        <dbReference type="ChEBI" id="CHEBI:15379"/>
        <dbReference type="ChEBI" id="CHEBI:16240"/>
        <dbReference type="ChEBI" id="CHEBI:29991"/>
        <dbReference type="ChEBI" id="CHEBI:77875"/>
        <dbReference type="EC" id="1.4.3.16"/>
    </reaction>
    <physiologicalReaction direction="left-to-right" evidence="10">
        <dbReference type="Rhea" id="RHEA:25877"/>
    </physiologicalReaction>
</comment>
<dbReference type="GO" id="GO:0008734">
    <property type="term" value="F:L-aspartate oxidase activity"/>
    <property type="evidence" value="ECO:0007669"/>
    <property type="project" value="UniProtKB-UniRule"/>
</dbReference>
<dbReference type="GO" id="GO:0034628">
    <property type="term" value="P:'de novo' NAD+ biosynthetic process from L-aspartate"/>
    <property type="evidence" value="ECO:0007669"/>
    <property type="project" value="TreeGrafter"/>
</dbReference>
<evidence type="ECO:0000256" key="8">
    <source>
        <dbReference type="ARBA" id="ARBA00022827"/>
    </source>
</evidence>
<reference evidence="16 17" key="1">
    <citation type="submission" date="2014-12" db="EMBL/GenBank/DDBJ databases">
        <title>Comparative genome analysis of Bacillus coagulans HM-08, Clostridium butyricum HM-68, Bacillus subtilis HM-66 and Bacillus licheniformis BL-09.</title>
        <authorList>
            <person name="Zhang H."/>
        </authorList>
    </citation>
    <scope>NUCLEOTIDE SEQUENCE [LARGE SCALE GENOMIC DNA]</scope>
    <source>
        <strain evidence="16 17">HM-66</strain>
    </source>
</reference>
<comment type="pathway">
    <text evidence="2 12">Cofactor biosynthesis; NAD(+) biosynthesis; iminoaspartate from L-aspartate (oxidase route): step 1/1.</text>
</comment>
<keyword evidence="13" id="KW-0732">Signal</keyword>
<dbReference type="SUPFAM" id="SSF51905">
    <property type="entry name" value="FAD/NAD(P)-binding domain"/>
    <property type="match status" value="1"/>
</dbReference>
<dbReference type="SUPFAM" id="SSF56425">
    <property type="entry name" value="Succinate dehydrogenase/fumarate reductase flavoprotein, catalytic domain"/>
    <property type="match status" value="1"/>
</dbReference>
<dbReference type="PATRIC" id="fig|1423.173.peg.210"/>
<comment type="similarity">
    <text evidence="3 12">Belongs to the FAD-dependent oxidoreductase 2 family. NadB subfamily.</text>
</comment>
<keyword evidence="6 12" id="KW-0285">Flavoprotein</keyword>
<evidence type="ECO:0000256" key="12">
    <source>
        <dbReference type="RuleBase" id="RU362049"/>
    </source>
</evidence>
<dbReference type="Gene3D" id="1.20.58.100">
    <property type="entry name" value="Fumarate reductase/succinate dehydrogenase flavoprotein-like, C-terminal domain"/>
    <property type="match status" value="1"/>
</dbReference>
<dbReference type="SUPFAM" id="SSF46977">
    <property type="entry name" value="Succinate dehydrogenase/fumarate reductase flavoprotein C-terminal domain"/>
    <property type="match status" value="1"/>
</dbReference>
<evidence type="ECO:0000256" key="4">
    <source>
        <dbReference type="ARBA" id="ARBA00012173"/>
    </source>
</evidence>
<evidence type="ECO:0000313" key="16">
    <source>
        <dbReference type="EMBL" id="KIU13089.1"/>
    </source>
</evidence>
<dbReference type="InterPro" id="IPR037099">
    <property type="entry name" value="Fum_R/Succ_DH_flav-like_C_sf"/>
</dbReference>
<evidence type="ECO:0000256" key="3">
    <source>
        <dbReference type="ARBA" id="ARBA00008562"/>
    </source>
</evidence>
<dbReference type="FunFam" id="3.90.700.10:FF:000002">
    <property type="entry name" value="L-aspartate oxidase"/>
    <property type="match status" value="1"/>
</dbReference>
<dbReference type="EMBL" id="JXBC01000001">
    <property type="protein sequence ID" value="KIU13089.1"/>
    <property type="molecule type" value="Genomic_DNA"/>
</dbReference>
<dbReference type="InterPro" id="IPR005288">
    <property type="entry name" value="NadB"/>
</dbReference>
<comment type="function">
    <text evidence="12">Catalyzes the oxidation of L-aspartate to iminoaspartate.</text>
</comment>
<comment type="subcellular location">
    <subcellularLocation>
        <location evidence="12">Cytoplasm</location>
    </subcellularLocation>
</comment>
<keyword evidence="9 12" id="KW-0560">Oxidoreductase</keyword>
<feature type="domain" description="Fumarate reductase/succinate dehydrogenase flavoprotein-like C-terminal" evidence="15">
    <location>
        <begin position="413"/>
        <end position="500"/>
    </location>
</feature>
<dbReference type="InterPro" id="IPR015939">
    <property type="entry name" value="Fum_Rdtase/Succ_DH_flav-like_C"/>
</dbReference>
<dbReference type="PANTHER" id="PTHR42716:SF2">
    <property type="entry name" value="L-ASPARTATE OXIDASE, CHLOROPLASTIC"/>
    <property type="match status" value="1"/>
</dbReference>
<evidence type="ECO:0000256" key="13">
    <source>
        <dbReference type="SAM" id="SignalP"/>
    </source>
</evidence>
<feature type="chain" id="PRO_5038508737" description="L-aspartate oxidase" evidence="13">
    <location>
        <begin position="20"/>
        <end position="531"/>
    </location>
</feature>
<keyword evidence="7 12" id="KW-0662">Pyridine nucleotide biosynthesis</keyword>
<dbReference type="STRING" id="483913.AN935_13645"/>
<dbReference type="InterPro" id="IPR003953">
    <property type="entry name" value="FAD-dep_OxRdtase_2_FAD-bd"/>
</dbReference>
<organism evidence="16 17">
    <name type="scientific">Bacillus subtilis</name>
    <dbReference type="NCBI Taxonomy" id="1423"/>
    <lineage>
        <taxon>Bacteria</taxon>
        <taxon>Bacillati</taxon>
        <taxon>Bacillota</taxon>
        <taxon>Bacilli</taxon>
        <taxon>Bacillales</taxon>
        <taxon>Bacillaceae</taxon>
        <taxon>Bacillus</taxon>
    </lineage>
</organism>
<evidence type="ECO:0000256" key="11">
    <source>
        <dbReference type="NCBIfam" id="TIGR00551"/>
    </source>
</evidence>
<gene>
    <name evidence="16" type="ORF">SC09_Contig17orf00244</name>
</gene>
<name>A0A0D1JKR0_BACIU</name>
<dbReference type="GO" id="GO:0033765">
    <property type="term" value="F:steroid dehydrogenase activity, acting on the CH-CH group of donors"/>
    <property type="evidence" value="ECO:0007669"/>
    <property type="project" value="UniProtKB-ARBA"/>
</dbReference>
<evidence type="ECO:0000259" key="15">
    <source>
        <dbReference type="Pfam" id="PF02910"/>
    </source>
</evidence>
<evidence type="ECO:0000256" key="10">
    <source>
        <dbReference type="ARBA" id="ARBA00048305"/>
    </source>
</evidence>
<proteinExistence type="inferred from homology"/>
<dbReference type="Gene3D" id="3.50.50.60">
    <property type="entry name" value="FAD/NAD(P)-binding domain"/>
    <property type="match status" value="1"/>
</dbReference>
<sequence length="531" mass="58210">MSKKTIAVIGSGAAALSFAAAFPPSYEVTVITKKSVKNSNSVYAQGGIAAAYAKDDSIEAHLEDTLYAGCGHNNLAIAADVLHDGKMMVQSLLERGFPFDRNERGGVCLGREGAHSYNRIFHAGGDATGRLLIDYLLKRINSKIKLIENETAADLLIEDGRCIGVMTKDSKGRLKVRHADEVVLAAGGCGNLFLHHTNDPTVTGDGLSLAYRAGAELTDLEFTQFHPTLLVKNGVSYGLVSEAVRGEGGCLVDENGRRIMAERHPLGDLAPRDIVSRVIHEEMAKGNRVYIDFSAISDFETRFPTITAICEKAGVDIHSGKIPVAPGMHFLMGGVSVNRWGETTVPGLYAIGETACSGLHGANRLASNSLLEALVFGKRAAEHIIQKPVYNRQYQSGLETSVVYEVPDIEVYELQSKMTSHMSILREQSSLIELSIWLHTLPFQKMNVKDITIRQMELSHLWQTAKLMTFSALLREESRGAHFRTDFPHAEVSWQGKQIVHTKKGTKIKKNEGIWNNESFTAEKITESLFS</sequence>
<evidence type="ECO:0000256" key="5">
    <source>
        <dbReference type="ARBA" id="ARBA00021901"/>
    </source>
</evidence>
<comment type="cofactor">
    <cofactor evidence="1 12">
        <name>FAD</name>
        <dbReference type="ChEBI" id="CHEBI:57692"/>
    </cofactor>
</comment>
<dbReference type="Pfam" id="PF02910">
    <property type="entry name" value="Succ_DH_flav_C"/>
    <property type="match status" value="1"/>
</dbReference>
<comment type="caution">
    <text evidence="16">The sequence shown here is derived from an EMBL/GenBank/DDBJ whole genome shotgun (WGS) entry which is preliminary data.</text>
</comment>
<dbReference type="InterPro" id="IPR036188">
    <property type="entry name" value="FAD/NAD-bd_sf"/>
</dbReference>
<evidence type="ECO:0000256" key="7">
    <source>
        <dbReference type="ARBA" id="ARBA00022642"/>
    </source>
</evidence>
<dbReference type="InterPro" id="IPR027477">
    <property type="entry name" value="Succ_DH/fumarate_Rdtase_cat_sf"/>
</dbReference>
<dbReference type="UniPathway" id="UPA00253">
    <property type="reaction ID" value="UER00326"/>
</dbReference>
<evidence type="ECO:0000256" key="6">
    <source>
        <dbReference type="ARBA" id="ARBA00022630"/>
    </source>
</evidence>
<dbReference type="Proteomes" id="UP000032247">
    <property type="component" value="Unassembled WGS sequence"/>
</dbReference>
<dbReference type="NCBIfam" id="NF005978">
    <property type="entry name" value="PRK08071.1"/>
    <property type="match status" value="1"/>
</dbReference>
<evidence type="ECO:0000259" key="14">
    <source>
        <dbReference type="Pfam" id="PF00890"/>
    </source>
</evidence>
<evidence type="ECO:0000256" key="1">
    <source>
        <dbReference type="ARBA" id="ARBA00001974"/>
    </source>
</evidence>
<dbReference type="PANTHER" id="PTHR42716">
    <property type="entry name" value="L-ASPARTATE OXIDASE"/>
    <property type="match status" value="1"/>
</dbReference>
<dbReference type="AlphaFoldDB" id="A0A0D1JKR0"/>
<evidence type="ECO:0000256" key="9">
    <source>
        <dbReference type="ARBA" id="ARBA00023002"/>
    </source>
</evidence>
<keyword evidence="8 12" id="KW-0274">FAD</keyword>
<dbReference type="Pfam" id="PF00890">
    <property type="entry name" value="FAD_binding_2"/>
    <property type="match status" value="1"/>
</dbReference>
<dbReference type="Gene3D" id="3.90.700.10">
    <property type="entry name" value="Succinate dehydrogenase/fumarate reductase flavoprotein, catalytic domain"/>
    <property type="match status" value="1"/>
</dbReference>
<feature type="signal peptide" evidence="13">
    <location>
        <begin position="1"/>
        <end position="19"/>
    </location>
</feature>
<accession>A0A0D1JKR0</accession>
<evidence type="ECO:0000256" key="2">
    <source>
        <dbReference type="ARBA" id="ARBA00004950"/>
    </source>
</evidence>